<dbReference type="InterPro" id="IPR001229">
    <property type="entry name" value="Jacalin-like_lectin_dom"/>
</dbReference>
<protein>
    <recommendedName>
        <fullName evidence="1">Jacalin-type lectin domain-containing protein</fullName>
    </recommendedName>
</protein>
<feature type="domain" description="Jacalin-type lectin" evidence="1">
    <location>
        <begin position="282"/>
        <end position="420"/>
    </location>
</feature>
<dbReference type="PROSITE" id="PS51752">
    <property type="entry name" value="JACALIN_LECTIN"/>
    <property type="match status" value="1"/>
</dbReference>
<organism evidence="2 3">
    <name type="scientific">Pythium oligandrum</name>
    <name type="common">Mycoparasitic fungus</name>
    <dbReference type="NCBI Taxonomy" id="41045"/>
    <lineage>
        <taxon>Eukaryota</taxon>
        <taxon>Sar</taxon>
        <taxon>Stramenopiles</taxon>
        <taxon>Oomycota</taxon>
        <taxon>Peronosporomycetes</taxon>
        <taxon>Pythiales</taxon>
        <taxon>Pythiaceae</taxon>
        <taxon>Pythium</taxon>
    </lineage>
</organism>
<dbReference type="Pfam" id="PF22669">
    <property type="entry name" value="Exo_endo_phos2"/>
    <property type="match status" value="1"/>
</dbReference>
<dbReference type="GO" id="GO:0005737">
    <property type="term" value="C:cytoplasm"/>
    <property type="evidence" value="ECO:0007669"/>
    <property type="project" value="TreeGrafter"/>
</dbReference>
<dbReference type="Pfam" id="PF01419">
    <property type="entry name" value="Jacalin"/>
    <property type="match status" value="1"/>
</dbReference>
<dbReference type="InterPro" id="IPR038772">
    <property type="entry name" value="Sph/SMPD2-like"/>
</dbReference>
<dbReference type="AlphaFoldDB" id="A0A8K1FIG9"/>
<evidence type="ECO:0000259" key="1">
    <source>
        <dbReference type="PROSITE" id="PS51752"/>
    </source>
</evidence>
<dbReference type="CDD" id="cd09615">
    <property type="entry name" value="Jacalin_EEP"/>
    <property type="match status" value="1"/>
</dbReference>
<proteinExistence type="predicted"/>
<accession>A0A8K1FIG9</accession>
<reference evidence="2" key="1">
    <citation type="submission" date="2019-03" db="EMBL/GenBank/DDBJ databases">
        <title>Long read genome sequence of the mycoparasitic Pythium oligandrum ATCC 38472 isolated from sugarbeet rhizosphere.</title>
        <authorList>
            <person name="Gaulin E."/>
        </authorList>
    </citation>
    <scope>NUCLEOTIDE SEQUENCE</scope>
    <source>
        <strain evidence="2">ATCC 38472_TT</strain>
    </source>
</reference>
<dbReference type="EMBL" id="SPLM01000074">
    <property type="protein sequence ID" value="TMW62069.1"/>
    <property type="molecule type" value="Genomic_DNA"/>
</dbReference>
<dbReference type="InterPro" id="IPR000300">
    <property type="entry name" value="IPPc"/>
</dbReference>
<dbReference type="GO" id="GO:0046856">
    <property type="term" value="P:phosphatidylinositol dephosphorylation"/>
    <property type="evidence" value="ECO:0007669"/>
    <property type="project" value="InterPro"/>
</dbReference>
<name>A0A8K1FIG9_PYTOL</name>
<dbReference type="SMART" id="SM00915">
    <property type="entry name" value="Jacalin"/>
    <property type="match status" value="1"/>
</dbReference>
<evidence type="ECO:0000313" key="2">
    <source>
        <dbReference type="EMBL" id="TMW62069.1"/>
    </source>
</evidence>
<sequence>MLRALQETTGSFSVLSANVAGLPAIISSGDPATNSVELGRRLSAWDIVNVQEDFNYHDQLVQANTHTYRTPHSGGVPFGSGLNTLSKYAFTDVGGLDRVKWSKCSTFDGADCLTPKGFTYLQVKLADGVFIDVYNLHADAGTTNADLDARKANINQVTDYILANSKDNAVIVFGDTNTRWTRAGDNIGSLASRASLTDGWVSKIRNGVPPVAGSDAIACSSEQMNNNCEVVDKILFRGNRLITLNHASFNIEKAQFLDAKGKDLSDHVPVSSVFSWTLNAALRMSNAVGGPHGTPFTDIGTVPTGQKVTSVSIRAANRVDGVALTVGGVTFTHGGSGGTLTSLALNSGEFLTSIELHTDKYNDRTRIFYVKFTTSTGRSLSGGKTTANKTTYTAPSGWQIAGFHGRQGDEMDALGVIYTRR</sequence>
<dbReference type="OrthoDB" id="40902at2759"/>
<dbReference type="PANTHER" id="PTHR16320">
    <property type="entry name" value="SPHINGOMYELINASE FAMILY MEMBER"/>
    <property type="match status" value="1"/>
</dbReference>
<evidence type="ECO:0000313" key="3">
    <source>
        <dbReference type="Proteomes" id="UP000794436"/>
    </source>
</evidence>
<dbReference type="SUPFAM" id="SSF51101">
    <property type="entry name" value="Mannose-binding lectins"/>
    <property type="match status" value="1"/>
</dbReference>
<dbReference type="Gene3D" id="2.100.10.30">
    <property type="entry name" value="Jacalin-like lectin domain"/>
    <property type="match status" value="1"/>
</dbReference>
<dbReference type="SUPFAM" id="SSF56219">
    <property type="entry name" value="DNase I-like"/>
    <property type="match status" value="1"/>
</dbReference>
<dbReference type="Gene3D" id="3.60.10.10">
    <property type="entry name" value="Endonuclease/exonuclease/phosphatase"/>
    <property type="match status" value="1"/>
</dbReference>
<comment type="caution">
    <text evidence="2">The sequence shown here is derived from an EMBL/GenBank/DDBJ whole genome shotgun (WGS) entry which is preliminary data.</text>
</comment>
<dbReference type="PANTHER" id="PTHR16320:SF1">
    <property type="entry name" value="SPHINGOMYELINASE DDB_G0288017"/>
    <property type="match status" value="1"/>
</dbReference>
<gene>
    <name evidence="2" type="ORF">Poli38472_009562</name>
</gene>
<dbReference type="GO" id="GO:0016791">
    <property type="term" value="F:phosphatase activity"/>
    <property type="evidence" value="ECO:0007669"/>
    <property type="project" value="InterPro"/>
</dbReference>
<dbReference type="InterPro" id="IPR036404">
    <property type="entry name" value="Jacalin-like_lectin_dom_sf"/>
</dbReference>
<dbReference type="InterPro" id="IPR036691">
    <property type="entry name" value="Endo/exonu/phosph_ase_sf"/>
</dbReference>
<keyword evidence="3" id="KW-1185">Reference proteome</keyword>
<dbReference type="Proteomes" id="UP000794436">
    <property type="component" value="Unassembled WGS sequence"/>
</dbReference>
<dbReference type="GO" id="GO:0004767">
    <property type="term" value="F:sphingomyelin phosphodiesterase activity"/>
    <property type="evidence" value="ECO:0007669"/>
    <property type="project" value="InterPro"/>
</dbReference>